<keyword evidence="2" id="KW-1185">Reference proteome</keyword>
<dbReference type="AlphaFoldDB" id="A0AAD7N622"/>
<dbReference type="EMBL" id="JARJLG010000091">
    <property type="protein sequence ID" value="KAJ7748156.1"/>
    <property type="molecule type" value="Genomic_DNA"/>
</dbReference>
<dbReference type="Proteomes" id="UP001215280">
    <property type="component" value="Unassembled WGS sequence"/>
</dbReference>
<name>A0AAD7N622_9AGAR</name>
<reference evidence="1" key="1">
    <citation type="submission" date="2023-03" db="EMBL/GenBank/DDBJ databases">
        <title>Massive genome expansion in bonnet fungi (Mycena s.s.) driven by repeated elements and novel gene families across ecological guilds.</title>
        <authorList>
            <consortium name="Lawrence Berkeley National Laboratory"/>
            <person name="Harder C.B."/>
            <person name="Miyauchi S."/>
            <person name="Viragh M."/>
            <person name="Kuo A."/>
            <person name="Thoen E."/>
            <person name="Andreopoulos B."/>
            <person name="Lu D."/>
            <person name="Skrede I."/>
            <person name="Drula E."/>
            <person name="Henrissat B."/>
            <person name="Morin E."/>
            <person name="Kohler A."/>
            <person name="Barry K."/>
            <person name="LaButti K."/>
            <person name="Morin E."/>
            <person name="Salamov A."/>
            <person name="Lipzen A."/>
            <person name="Mereny Z."/>
            <person name="Hegedus B."/>
            <person name="Baldrian P."/>
            <person name="Stursova M."/>
            <person name="Weitz H."/>
            <person name="Taylor A."/>
            <person name="Grigoriev I.V."/>
            <person name="Nagy L.G."/>
            <person name="Martin F."/>
            <person name="Kauserud H."/>
        </authorList>
    </citation>
    <scope>NUCLEOTIDE SEQUENCE</scope>
    <source>
        <strain evidence="1">CBHHK188m</strain>
    </source>
</reference>
<organism evidence="1 2">
    <name type="scientific">Mycena maculata</name>
    <dbReference type="NCBI Taxonomy" id="230809"/>
    <lineage>
        <taxon>Eukaryota</taxon>
        <taxon>Fungi</taxon>
        <taxon>Dikarya</taxon>
        <taxon>Basidiomycota</taxon>
        <taxon>Agaricomycotina</taxon>
        <taxon>Agaricomycetes</taxon>
        <taxon>Agaricomycetidae</taxon>
        <taxon>Agaricales</taxon>
        <taxon>Marasmiineae</taxon>
        <taxon>Mycenaceae</taxon>
        <taxon>Mycena</taxon>
    </lineage>
</organism>
<comment type="caution">
    <text evidence="1">The sequence shown here is derived from an EMBL/GenBank/DDBJ whole genome shotgun (WGS) entry which is preliminary data.</text>
</comment>
<accession>A0AAD7N622</accession>
<evidence type="ECO:0000313" key="2">
    <source>
        <dbReference type="Proteomes" id="UP001215280"/>
    </source>
</evidence>
<proteinExistence type="predicted"/>
<gene>
    <name evidence="1" type="ORF">DFH07DRAFT_572710</name>
</gene>
<evidence type="ECO:0000313" key="1">
    <source>
        <dbReference type="EMBL" id="KAJ7748156.1"/>
    </source>
</evidence>
<protein>
    <submittedName>
        <fullName evidence="1">Uncharacterized protein</fullName>
    </submittedName>
</protein>
<sequence>MPTVAATAVAAPRTALASPATASVKLADEHCVRVVMTARQEMDNICCRCLSLLNQLCLYRDTAYAENDRRRLPGGDVSQLRLRLDSSQKAYCGT</sequence>